<dbReference type="AlphaFoldDB" id="A0A5D4THJ1"/>
<protein>
    <submittedName>
        <fullName evidence="1">Uncharacterized protein</fullName>
    </submittedName>
</protein>
<proteinExistence type="predicted"/>
<dbReference type="PROSITE" id="PS51257">
    <property type="entry name" value="PROKAR_LIPOPROTEIN"/>
    <property type="match status" value="1"/>
</dbReference>
<dbReference type="OrthoDB" id="2455934at2"/>
<dbReference type="RefSeq" id="WP_010194763.1">
    <property type="nucleotide sequence ID" value="NZ_JBNILM010000001.1"/>
</dbReference>
<comment type="caution">
    <text evidence="1">The sequence shown here is derived from an EMBL/GenBank/DDBJ whole genome shotgun (WGS) entry which is preliminary data.</text>
</comment>
<name>A0A5D4THJ1_9BACI</name>
<accession>A0A5D4THJ1</accession>
<gene>
    <name evidence="1" type="ORF">FZC75_00805</name>
</gene>
<dbReference type="EMBL" id="VTET01000001">
    <property type="protein sequence ID" value="TYS74278.1"/>
    <property type="molecule type" value="Genomic_DNA"/>
</dbReference>
<organism evidence="1 2">
    <name type="scientific">Sutcliffiella horikoshii</name>
    <dbReference type="NCBI Taxonomy" id="79883"/>
    <lineage>
        <taxon>Bacteria</taxon>
        <taxon>Bacillati</taxon>
        <taxon>Bacillota</taxon>
        <taxon>Bacilli</taxon>
        <taxon>Bacillales</taxon>
        <taxon>Bacillaceae</taxon>
        <taxon>Sutcliffiella</taxon>
    </lineage>
</organism>
<evidence type="ECO:0000313" key="1">
    <source>
        <dbReference type="EMBL" id="TYS74278.1"/>
    </source>
</evidence>
<dbReference type="Proteomes" id="UP000324517">
    <property type="component" value="Unassembled WGS sequence"/>
</dbReference>
<reference evidence="1 2" key="1">
    <citation type="submission" date="2019-08" db="EMBL/GenBank/DDBJ databases">
        <title>Bacillus genomes from the desert of Cuatro Cienegas, Coahuila.</title>
        <authorList>
            <person name="Olmedo-Alvarez G."/>
        </authorList>
    </citation>
    <scope>NUCLEOTIDE SEQUENCE [LARGE SCALE GENOMIC DNA]</scope>
    <source>
        <strain evidence="1 2">CH98b_3T</strain>
    </source>
</reference>
<evidence type="ECO:0000313" key="2">
    <source>
        <dbReference type="Proteomes" id="UP000324517"/>
    </source>
</evidence>
<sequence>MRKIVSYFVIALFFAILLVGCSNNQNEENQSETDSYNEVREVAWDFTKDKGWDDTAKGNWQSAEVRKVIVDNNYEFLDKTYEGKEALSVSFEDKENTVVGTPLVLIDIDTNKVIGYMPSE</sequence>